<evidence type="ECO:0000259" key="4">
    <source>
        <dbReference type="Pfam" id="PF00251"/>
    </source>
</evidence>
<dbReference type="SUPFAM" id="SSF75005">
    <property type="entry name" value="Arabinanase/levansucrase/invertase"/>
    <property type="match status" value="1"/>
</dbReference>
<dbReference type="InterPro" id="IPR023296">
    <property type="entry name" value="Glyco_hydro_beta-prop_sf"/>
</dbReference>
<keyword evidence="6" id="KW-1185">Reference proteome</keyword>
<dbReference type="Pfam" id="PF00251">
    <property type="entry name" value="Glyco_hydro_32N"/>
    <property type="match status" value="1"/>
</dbReference>
<dbReference type="EMBL" id="JBANQN010000004">
    <property type="protein sequence ID" value="KAK6791149.1"/>
    <property type="molecule type" value="Genomic_DNA"/>
</dbReference>
<dbReference type="Gene3D" id="2.115.10.20">
    <property type="entry name" value="Glycosyl hydrolase domain, family 43"/>
    <property type="match status" value="1"/>
</dbReference>
<dbReference type="GO" id="GO:0016798">
    <property type="term" value="F:hydrolase activity, acting on glycosyl bonds"/>
    <property type="evidence" value="ECO:0007669"/>
    <property type="project" value="UniProtKB-KW"/>
</dbReference>
<keyword evidence="2" id="KW-0378">Hydrolase</keyword>
<dbReference type="AlphaFoldDB" id="A0AAN8TQK1"/>
<reference evidence="5 6" key="1">
    <citation type="submission" date="2024-02" db="EMBL/GenBank/DDBJ databases">
        <title>de novo genome assembly of Solanum bulbocastanum strain 11H21.</title>
        <authorList>
            <person name="Hosaka A.J."/>
        </authorList>
    </citation>
    <scope>NUCLEOTIDE SEQUENCE [LARGE SCALE GENOMIC DNA]</scope>
    <source>
        <tissue evidence="5">Young leaves</tissue>
    </source>
</reference>
<gene>
    <name evidence="5" type="ORF">RDI58_010230</name>
</gene>
<dbReference type="Proteomes" id="UP001371456">
    <property type="component" value="Unassembled WGS sequence"/>
</dbReference>
<sequence length="103" mass="12067">MIPNEEEKELFSHPTTAWLGSGGIWRVVIGNERENKETRSTLLYKSEDFIHWTEAEQTLHSSSETTMWECPDFFKIFLRKFGIQNQWCRNCLQLASPGHTFAD</sequence>
<evidence type="ECO:0000256" key="3">
    <source>
        <dbReference type="ARBA" id="ARBA00023295"/>
    </source>
</evidence>
<keyword evidence="3" id="KW-0326">Glycosidase</keyword>
<organism evidence="5 6">
    <name type="scientific">Solanum bulbocastanum</name>
    <name type="common">Wild potato</name>
    <dbReference type="NCBI Taxonomy" id="147425"/>
    <lineage>
        <taxon>Eukaryota</taxon>
        <taxon>Viridiplantae</taxon>
        <taxon>Streptophyta</taxon>
        <taxon>Embryophyta</taxon>
        <taxon>Tracheophyta</taxon>
        <taxon>Spermatophyta</taxon>
        <taxon>Magnoliopsida</taxon>
        <taxon>eudicotyledons</taxon>
        <taxon>Gunneridae</taxon>
        <taxon>Pentapetalae</taxon>
        <taxon>asterids</taxon>
        <taxon>lamiids</taxon>
        <taxon>Solanales</taxon>
        <taxon>Solanaceae</taxon>
        <taxon>Solanoideae</taxon>
        <taxon>Solaneae</taxon>
        <taxon>Solanum</taxon>
    </lineage>
</organism>
<dbReference type="InterPro" id="IPR013148">
    <property type="entry name" value="Glyco_hydro_32_N"/>
</dbReference>
<evidence type="ECO:0000313" key="6">
    <source>
        <dbReference type="Proteomes" id="UP001371456"/>
    </source>
</evidence>
<evidence type="ECO:0000313" key="5">
    <source>
        <dbReference type="EMBL" id="KAK6791149.1"/>
    </source>
</evidence>
<accession>A0AAN8TQK1</accession>
<comment type="caution">
    <text evidence="5">The sequence shown here is derived from an EMBL/GenBank/DDBJ whole genome shotgun (WGS) entry which is preliminary data.</text>
</comment>
<evidence type="ECO:0000256" key="1">
    <source>
        <dbReference type="ARBA" id="ARBA00009902"/>
    </source>
</evidence>
<proteinExistence type="inferred from homology"/>
<evidence type="ECO:0000256" key="2">
    <source>
        <dbReference type="ARBA" id="ARBA00022801"/>
    </source>
</evidence>
<comment type="similarity">
    <text evidence="1">Belongs to the glycosyl hydrolase 32 family.</text>
</comment>
<name>A0AAN8TQK1_SOLBU</name>
<protein>
    <recommendedName>
        <fullName evidence="4">Glycosyl hydrolase family 32 N-terminal domain-containing protein</fullName>
    </recommendedName>
</protein>
<feature type="domain" description="Glycosyl hydrolase family 32 N-terminal" evidence="4">
    <location>
        <begin position="5"/>
        <end position="79"/>
    </location>
</feature>
<dbReference type="PANTHER" id="PTHR31953">
    <property type="entry name" value="BETA-FRUCTOFURANOSIDASE, INSOLUBLE ISOENZYME CWINV1-RELATED"/>
    <property type="match status" value="1"/>
</dbReference>
<dbReference type="InterPro" id="IPR050551">
    <property type="entry name" value="Fructan_Metab_Enzymes"/>
</dbReference>